<dbReference type="PANTHER" id="PTHR11360">
    <property type="entry name" value="MONOCARBOXYLATE TRANSPORTER"/>
    <property type="match status" value="1"/>
</dbReference>
<evidence type="ECO:0000313" key="4">
    <source>
        <dbReference type="EMBL" id="JAW09410.1"/>
    </source>
</evidence>
<keyword evidence="2" id="KW-0812">Transmembrane</keyword>
<feature type="transmembrane region" description="Helical" evidence="2">
    <location>
        <begin position="418"/>
        <end position="437"/>
    </location>
</feature>
<feature type="transmembrane region" description="Helical" evidence="2">
    <location>
        <begin position="505"/>
        <end position="530"/>
    </location>
</feature>
<dbReference type="Pfam" id="PF07690">
    <property type="entry name" value="MFS_1"/>
    <property type="match status" value="2"/>
</dbReference>
<dbReference type="PROSITE" id="PS50850">
    <property type="entry name" value="MFS"/>
    <property type="match status" value="1"/>
</dbReference>
<dbReference type="PANTHER" id="PTHR11360:SF163">
    <property type="entry name" value="MONOCARBOXYLATE TRANSPORTER 9-LIKE PROTEIN"/>
    <property type="match status" value="1"/>
</dbReference>
<feature type="transmembrane region" description="Helical" evidence="2">
    <location>
        <begin position="350"/>
        <end position="369"/>
    </location>
</feature>
<feature type="transmembrane region" description="Helical" evidence="2">
    <location>
        <begin position="146"/>
        <end position="165"/>
    </location>
</feature>
<feature type="transmembrane region" description="Helical" evidence="2">
    <location>
        <begin position="116"/>
        <end position="140"/>
    </location>
</feature>
<dbReference type="GO" id="GO:0016020">
    <property type="term" value="C:membrane"/>
    <property type="evidence" value="ECO:0007669"/>
    <property type="project" value="UniProtKB-SubCell"/>
</dbReference>
<keyword evidence="2" id="KW-0472">Membrane</keyword>
<feature type="transmembrane region" description="Helical" evidence="2">
    <location>
        <begin position="389"/>
        <end position="409"/>
    </location>
</feature>
<dbReference type="SUPFAM" id="SSF103473">
    <property type="entry name" value="MFS general substrate transporter"/>
    <property type="match status" value="1"/>
</dbReference>
<feature type="transmembrane region" description="Helical" evidence="2">
    <location>
        <begin position="83"/>
        <end position="109"/>
    </location>
</feature>
<reference evidence="4" key="1">
    <citation type="journal article" date="2018" name="PLoS Negl. Trop. Dis.">
        <title>An insight into the salivary gland and fat body transcriptome of Panstrongylus lignarius (Hemiptera: Heteroptera), the main vector of Chagas disease in Peru.</title>
        <authorList>
            <person name="Nevoa J.C."/>
            <person name="Mendes M.T."/>
            <person name="da Silva M.V."/>
            <person name="Soares S.C."/>
            <person name="Oliveira C.J.F."/>
            <person name="Ribeiro J.M.C."/>
        </authorList>
    </citation>
    <scope>NUCLEOTIDE SEQUENCE</scope>
</reference>
<dbReference type="AlphaFoldDB" id="A0A224XLU6"/>
<feature type="domain" description="Major facilitator superfamily (MFS) profile" evidence="3">
    <location>
        <begin position="346"/>
        <end position="535"/>
    </location>
</feature>
<dbReference type="Gene3D" id="1.20.1250.20">
    <property type="entry name" value="MFS general substrate transporter like domains"/>
    <property type="match status" value="2"/>
</dbReference>
<evidence type="ECO:0000259" key="3">
    <source>
        <dbReference type="PROSITE" id="PS50850"/>
    </source>
</evidence>
<accession>A0A224XLU6</accession>
<proteinExistence type="predicted"/>
<dbReference type="InterPro" id="IPR036259">
    <property type="entry name" value="MFS_trans_sf"/>
</dbReference>
<feature type="transmembrane region" description="Helical" evidence="2">
    <location>
        <begin position="27"/>
        <end position="46"/>
    </location>
</feature>
<dbReference type="InterPro" id="IPR011701">
    <property type="entry name" value="MFS"/>
</dbReference>
<dbReference type="InterPro" id="IPR020846">
    <property type="entry name" value="MFS_dom"/>
</dbReference>
<organism evidence="4">
    <name type="scientific">Panstrongylus lignarius</name>
    <dbReference type="NCBI Taxonomy" id="156445"/>
    <lineage>
        <taxon>Eukaryota</taxon>
        <taxon>Metazoa</taxon>
        <taxon>Ecdysozoa</taxon>
        <taxon>Arthropoda</taxon>
        <taxon>Hexapoda</taxon>
        <taxon>Insecta</taxon>
        <taxon>Pterygota</taxon>
        <taxon>Neoptera</taxon>
        <taxon>Paraneoptera</taxon>
        <taxon>Hemiptera</taxon>
        <taxon>Heteroptera</taxon>
        <taxon>Panheteroptera</taxon>
        <taxon>Cimicomorpha</taxon>
        <taxon>Reduviidae</taxon>
        <taxon>Triatominae</taxon>
        <taxon>Panstrongylus</taxon>
    </lineage>
</organism>
<dbReference type="InterPro" id="IPR050327">
    <property type="entry name" value="Proton-linked_MCT"/>
</dbReference>
<dbReference type="GO" id="GO:0008028">
    <property type="term" value="F:monocarboxylic acid transmembrane transporter activity"/>
    <property type="evidence" value="ECO:0007669"/>
    <property type="project" value="TreeGrafter"/>
</dbReference>
<sequence length="535" mass="58871">MSGRSLEPSFGLLFGDLLKELHVETTGAAIVLSTMDAVINFSGLLVGPLVKRLTYRKVAIAGCLLSSVALVGTSMAASVTHIIITYSIIGGLGIGLMIACTFVGLHIYFDKKKGQAVGLAMAGTALGYMAMPQIVSFLLLRYDFQGTLLILSALALNSVVGGALFQPVKWHLKQKKVPIIKEDIIQIPEEKEVNGCEQLEEGDQVNQKLLSIKRSVSKECSVRLTDGDHAQRKCSVPIGSNRKASIVSSVPKVKSLSDCTQHSNNSANKTLHQVSSATVLRKLSLVSNVSNMDFIGSAMHIAYDTDDERGLEINFNNKGNNKINKVLKDSRSTCWTSFYKIMGFDLLGDMVYLNIVFGIAVLFVADLHFRMIMPFYMIHMEYSKQEVATVLSSMAIADILSRIVMPLILDRLPCSRRLTLLICCIFVAISRSILALQEEMLPFIIVAVINGFIRGMTLINIPLVLSEYATKDNFPSVLGLSMVARGIFIVFLGPLGGYIRDYTNSYPICIHAQSILVLLCTLAWTIEYLIKRRFH</sequence>
<feature type="transmembrane region" description="Helical" evidence="2">
    <location>
        <begin position="58"/>
        <end position="77"/>
    </location>
</feature>
<keyword evidence="2" id="KW-1133">Transmembrane helix</keyword>
<dbReference type="EMBL" id="GFTR01007016">
    <property type="protein sequence ID" value="JAW09410.1"/>
    <property type="molecule type" value="Transcribed_RNA"/>
</dbReference>
<name>A0A224XLU6_9HEMI</name>
<feature type="transmembrane region" description="Helical" evidence="2">
    <location>
        <begin position="443"/>
        <end position="465"/>
    </location>
</feature>
<evidence type="ECO:0000256" key="1">
    <source>
        <dbReference type="ARBA" id="ARBA00004141"/>
    </source>
</evidence>
<feature type="transmembrane region" description="Helical" evidence="2">
    <location>
        <begin position="477"/>
        <end position="499"/>
    </location>
</feature>
<evidence type="ECO:0000256" key="2">
    <source>
        <dbReference type="SAM" id="Phobius"/>
    </source>
</evidence>
<comment type="subcellular location">
    <subcellularLocation>
        <location evidence="1">Membrane</location>
        <topology evidence="1">Multi-pass membrane protein</topology>
    </subcellularLocation>
</comment>
<protein>
    <submittedName>
        <fullName evidence="4">Putative monocarboxylate transporter</fullName>
    </submittedName>
</protein>